<evidence type="ECO:0000313" key="2">
    <source>
        <dbReference type="Proteomes" id="UP000593626"/>
    </source>
</evidence>
<accession>A0A7S8CCU3</accession>
<dbReference type="AlphaFoldDB" id="A0A7S8CCU3"/>
<sequence>MTKKIVAVLSTNGEPTLKQLKSKKAFDLDYRFFKNMNNIRDPLSYLENAWCLKTLTGEGNRVYSDIDGFRRQINDYTFLEFKKSPSFLNHSQLNALIGLAKKTEGVLLLIFGDPCLPQSCMILRPGKGRGLLHKTGIPKLHKMNLARLQWLLSKIDAYHEKRASQNERDEFFEGIDKCKKLIINIRDQHNNLQ</sequence>
<proteinExistence type="predicted"/>
<protein>
    <submittedName>
        <fullName evidence="1">Uncharacterized protein</fullName>
    </submittedName>
</protein>
<dbReference type="EMBL" id="CP049742">
    <property type="protein sequence ID" value="QPC47642.1"/>
    <property type="molecule type" value="Genomic_DNA"/>
</dbReference>
<dbReference type="KEGG" id="mcui:G8O30_12105"/>
<evidence type="ECO:0000313" key="1">
    <source>
        <dbReference type="EMBL" id="QPC47642.1"/>
    </source>
</evidence>
<name>A0A7S8CCU3_9BACI</name>
<reference evidence="1 2" key="1">
    <citation type="submission" date="2019-07" db="EMBL/GenBank/DDBJ databases">
        <title>Genome sequence of 2 isolates from Red Sea Mangroves.</title>
        <authorList>
            <person name="Sefrji F."/>
            <person name="Michoud G."/>
            <person name="Merlino G."/>
            <person name="Daffonchio D."/>
        </authorList>
    </citation>
    <scope>NUCLEOTIDE SEQUENCE [LARGE SCALE GENOMIC DNA]</scope>
    <source>
        <strain evidence="1 2">R1DC41</strain>
    </source>
</reference>
<keyword evidence="2" id="KW-1185">Reference proteome</keyword>
<gene>
    <name evidence="1" type="ORF">G8O30_12105</name>
</gene>
<dbReference type="RefSeq" id="WP_239672317.1">
    <property type="nucleotide sequence ID" value="NZ_CP049742.1"/>
</dbReference>
<organism evidence="1 2">
    <name type="scientific">Mangrovibacillus cuniculi</name>
    <dbReference type="NCBI Taxonomy" id="2593652"/>
    <lineage>
        <taxon>Bacteria</taxon>
        <taxon>Bacillati</taxon>
        <taxon>Bacillota</taxon>
        <taxon>Bacilli</taxon>
        <taxon>Bacillales</taxon>
        <taxon>Bacillaceae</taxon>
        <taxon>Mangrovibacillus</taxon>
    </lineage>
</organism>
<dbReference type="Proteomes" id="UP000593626">
    <property type="component" value="Chromosome"/>
</dbReference>